<evidence type="ECO:0000313" key="2">
    <source>
        <dbReference type="EMBL" id="CAE7112532.1"/>
    </source>
</evidence>
<dbReference type="Pfam" id="PF00646">
    <property type="entry name" value="F-box"/>
    <property type="match status" value="1"/>
</dbReference>
<dbReference type="InterPro" id="IPR036047">
    <property type="entry name" value="F-box-like_dom_sf"/>
</dbReference>
<evidence type="ECO:0000259" key="1">
    <source>
        <dbReference type="PROSITE" id="PS50181"/>
    </source>
</evidence>
<evidence type="ECO:0000313" key="3">
    <source>
        <dbReference type="Proteomes" id="UP000663827"/>
    </source>
</evidence>
<dbReference type="InterPro" id="IPR001810">
    <property type="entry name" value="F-box_dom"/>
</dbReference>
<name>A0A8H3HMS2_9AGAM</name>
<proteinExistence type="predicted"/>
<protein>
    <recommendedName>
        <fullName evidence="1">F-box domain-containing protein</fullName>
    </recommendedName>
</protein>
<reference evidence="2" key="1">
    <citation type="submission" date="2021-01" db="EMBL/GenBank/DDBJ databases">
        <authorList>
            <person name="Kaushik A."/>
        </authorList>
    </citation>
    <scope>NUCLEOTIDE SEQUENCE</scope>
    <source>
        <strain evidence="2">AG5</strain>
    </source>
</reference>
<dbReference type="AlphaFoldDB" id="A0A8H3HMS2"/>
<dbReference type="SUPFAM" id="SSF81383">
    <property type="entry name" value="F-box domain"/>
    <property type="match status" value="1"/>
</dbReference>
<gene>
    <name evidence="2" type="ORF">RDB_LOCUS49498</name>
</gene>
<dbReference type="Proteomes" id="UP000663827">
    <property type="component" value="Unassembled WGS sequence"/>
</dbReference>
<dbReference type="PROSITE" id="PS50181">
    <property type="entry name" value="FBOX"/>
    <property type="match status" value="1"/>
</dbReference>
<comment type="caution">
    <text evidence="2">The sequence shown here is derived from an EMBL/GenBank/DDBJ whole genome shotgun (WGS) entry which is preliminary data.</text>
</comment>
<organism evidence="2 3">
    <name type="scientific">Rhizoctonia solani</name>
    <dbReference type="NCBI Taxonomy" id="456999"/>
    <lineage>
        <taxon>Eukaryota</taxon>
        <taxon>Fungi</taxon>
        <taxon>Dikarya</taxon>
        <taxon>Basidiomycota</taxon>
        <taxon>Agaricomycotina</taxon>
        <taxon>Agaricomycetes</taxon>
        <taxon>Cantharellales</taxon>
        <taxon>Ceratobasidiaceae</taxon>
        <taxon>Rhizoctonia</taxon>
    </lineage>
</organism>
<feature type="domain" description="F-box" evidence="1">
    <location>
        <begin position="51"/>
        <end position="89"/>
    </location>
</feature>
<accession>A0A8H3HMS2</accession>
<dbReference type="EMBL" id="CAJNJQ010000976">
    <property type="protein sequence ID" value="CAE7112532.1"/>
    <property type="molecule type" value="Genomic_DNA"/>
</dbReference>
<sequence length="452" mass="49432">MGSNHHICYSRIVHREPDISTSTARQNPTSVRGETSFLARENFPYWTMSANDVDYQLPTETLHRIFRFVDPNGLAAICLVSHRTRAIVEPILYNSPRADCETKVLLLARTLLARSDLAHHVKCLLLSLDASDAGDGLGTRYLPSLLRKIRLLFERGNLQNLRELCWYARGETGWALPNSKNPLPRLTRFSTTASSPSLVSFFSAHPSITRLTLHSHGLALRLPADALPRLTHIACAASALASLPVRKLKHVVLTDAPFIPLLGGEVLSALGGDRSHRGFARGWRDASPAPDHVDSLRSITLCLGHVILSPSQAPLILEPFTRHVSALKKLGIVAGPSFFRRAILESLTPVLEGFTELETIHMECNAEPDSPILVGALSSGCISPEGECSPRGTRTTLEGMPAIEGIHNPLGNGSCPPTAEETRVIIQAWRDACPSIENVRLPWWTSGRARAA</sequence>